<dbReference type="AlphaFoldDB" id="A0A8S9NPW2"/>
<evidence type="ECO:0000313" key="2">
    <source>
        <dbReference type="EMBL" id="KAF3507088.1"/>
    </source>
</evidence>
<feature type="region of interest" description="Disordered" evidence="1">
    <location>
        <begin position="145"/>
        <end position="183"/>
    </location>
</feature>
<evidence type="ECO:0000256" key="1">
    <source>
        <dbReference type="SAM" id="MobiDB-lite"/>
    </source>
</evidence>
<protein>
    <submittedName>
        <fullName evidence="2">Uncharacterized protein</fullName>
    </submittedName>
</protein>
<name>A0A8S9NPW2_BRACR</name>
<dbReference type="Proteomes" id="UP000712600">
    <property type="component" value="Unassembled WGS sequence"/>
</dbReference>
<reference evidence="2" key="1">
    <citation type="submission" date="2019-12" db="EMBL/GenBank/DDBJ databases">
        <title>Genome sequencing and annotation of Brassica cretica.</title>
        <authorList>
            <person name="Studholme D.J."/>
            <person name="Sarris P."/>
        </authorList>
    </citation>
    <scope>NUCLEOTIDE SEQUENCE</scope>
    <source>
        <strain evidence="2">PFS-109/04</strain>
        <tissue evidence="2">Leaf</tissue>
    </source>
</reference>
<feature type="region of interest" description="Disordered" evidence="1">
    <location>
        <begin position="98"/>
        <end position="123"/>
    </location>
</feature>
<sequence>MLRGGVAMTRDIEEELSETDEDEPSDETAVRERCEAEDTEENQNQSETSCETTSVWSGPTTRSRLREQEERLQEIAKITIQWAEPKRLVHTERSFRLVFPRPVEPEPQAHESKQRPEQKRMEARCQLDLVPSRLCDELVSLRRKGNRRRKLAPQRREPETELGRWPRPSQRRNFSCHLGKRTS</sequence>
<feature type="compositionally biased region" description="Basic and acidic residues" evidence="1">
    <location>
        <begin position="154"/>
        <end position="164"/>
    </location>
</feature>
<feature type="region of interest" description="Disordered" evidence="1">
    <location>
        <begin position="1"/>
        <end position="65"/>
    </location>
</feature>
<evidence type="ECO:0000313" key="3">
    <source>
        <dbReference type="Proteomes" id="UP000712600"/>
    </source>
</evidence>
<feature type="compositionally biased region" description="Polar residues" evidence="1">
    <location>
        <begin position="42"/>
        <end position="61"/>
    </location>
</feature>
<feature type="compositionally biased region" description="Acidic residues" evidence="1">
    <location>
        <begin position="12"/>
        <end position="26"/>
    </location>
</feature>
<gene>
    <name evidence="2" type="ORF">F2Q69_00006934</name>
</gene>
<feature type="compositionally biased region" description="Basic and acidic residues" evidence="1">
    <location>
        <begin position="103"/>
        <end position="123"/>
    </location>
</feature>
<comment type="caution">
    <text evidence="2">The sequence shown here is derived from an EMBL/GenBank/DDBJ whole genome shotgun (WGS) entry which is preliminary data.</text>
</comment>
<organism evidence="2 3">
    <name type="scientific">Brassica cretica</name>
    <name type="common">Mustard</name>
    <dbReference type="NCBI Taxonomy" id="69181"/>
    <lineage>
        <taxon>Eukaryota</taxon>
        <taxon>Viridiplantae</taxon>
        <taxon>Streptophyta</taxon>
        <taxon>Embryophyta</taxon>
        <taxon>Tracheophyta</taxon>
        <taxon>Spermatophyta</taxon>
        <taxon>Magnoliopsida</taxon>
        <taxon>eudicotyledons</taxon>
        <taxon>Gunneridae</taxon>
        <taxon>Pentapetalae</taxon>
        <taxon>rosids</taxon>
        <taxon>malvids</taxon>
        <taxon>Brassicales</taxon>
        <taxon>Brassicaceae</taxon>
        <taxon>Brassiceae</taxon>
        <taxon>Brassica</taxon>
    </lineage>
</organism>
<accession>A0A8S9NPW2</accession>
<proteinExistence type="predicted"/>
<dbReference type="EMBL" id="QGKX02001521">
    <property type="protein sequence ID" value="KAF3507088.1"/>
    <property type="molecule type" value="Genomic_DNA"/>
</dbReference>